<sequence length="274" mass="29602">MRALLSSCLAVLLAGCVAYNDQCQPLVENPGERVAFIASGTELFLDRPNARHGNNALGQQAADAFAWVFEETEQPVAFAVVNGGSLRAEGLCTTRNIVGSGPLSNGVLHEIMLFENPVQAVDLSEKEVVDMFEHSAERLFAQPAAIVSPAGSFLQVSREVQLTIDCAQPPLSRVTSIKIDGETLQRPGRPIDQKKFRMASSSFIIAGGDGYTMLANKPNDASLRNAQRFGGIDSNIVAGYLRQSEFNESVERGFRVEAGRITFINCSVPTRPSN</sequence>
<evidence type="ECO:0000313" key="4">
    <source>
        <dbReference type="Proteomes" id="UP000249061"/>
    </source>
</evidence>
<dbReference type="InterPro" id="IPR008334">
    <property type="entry name" value="5'-Nucleotdase_C"/>
</dbReference>
<evidence type="ECO:0000256" key="1">
    <source>
        <dbReference type="SAM" id="SignalP"/>
    </source>
</evidence>
<dbReference type="Gene3D" id="3.90.780.10">
    <property type="entry name" value="5'-Nucleotidase, C-terminal domain"/>
    <property type="match status" value="1"/>
</dbReference>
<feature type="domain" description="5'-Nucleotidase C-terminal" evidence="2">
    <location>
        <begin position="44"/>
        <end position="215"/>
    </location>
</feature>
<comment type="caution">
    <text evidence="3">The sequence shown here is derived from an EMBL/GenBank/DDBJ whole genome shotgun (WGS) entry which is preliminary data.</text>
</comment>
<accession>A0A2W5T7E2</accession>
<name>A0A2W5T7E2_9BACT</name>
<keyword evidence="1" id="KW-0732">Signal</keyword>
<dbReference type="InterPro" id="IPR006179">
    <property type="entry name" value="5_nucleotidase/apyrase"/>
</dbReference>
<evidence type="ECO:0000259" key="2">
    <source>
        <dbReference type="Pfam" id="PF02872"/>
    </source>
</evidence>
<proteinExistence type="predicted"/>
<dbReference type="SUPFAM" id="SSF55816">
    <property type="entry name" value="5'-nucleotidase (syn. UDP-sugar hydrolase), C-terminal domain"/>
    <property type="match status" value="1"/>
</dbReference>
<protein>
    <recommendedName>
        <fullName evidence="2">5'-Nucleotidase C-terminal domain-containing protein</fullName>
    </recommendedName>
</protein>
<dbReference type="GO" id="GO:0016787">
    <property type="term" value="F:hydrolase activity"/>
    <property type="evidence" value="ECO:0007669"/>
    <property type="project" value="InterPro"/>
</dbReference>
<dbReference type="AlphaFoldDB" id="A0A2W5T7E2"/>
<organism evidence="3 4">
    <name type="scientific">Archangium gephyra</name>
    <dbReference type="NCBI Taxonomy" id="48"/>
    <lineage>
        <taxon>Bacteria</taxon>
        <taxon>Pseudomonadati</taxon>
        <taxon>Myxococcota</taxon>
        <taxon>Myxococcia</taxon>
        <taxon>Myxococcales</taxon>
        <taxon>Cystobacterineae</taxon>
        <taxon>Archangiaceae</taxon>
        <taxon>Archangium</taxon>
    </lineage>
</organism>
<dbReference type="PANTHER" id="PTHR11575:SF24">
    <property type="entry name" value="5'-NUCLEOTIDASE"/>
    <property type="match status" value="1"/>
</dbReference>
<feature type="signal peptide" evidence="1">
    <location>
        <begin position="1"/>
        <end position="20"/>
    </location>
</feature>
<dbReference type="InterPro" id="IPR036907">
    <property type="entry name" value="5'-Nucleotdase_C_sf"/>
</dbReference>
<gene>
    <name evidence="3" type="ORF">DI536_20975</name>
</gene>
<dbReference type="Proteomes" id="UP000249061">
    <property type="component" value="Unassembled WGS sequence"/>
</dbReference>
<dbReference type="EMBL" id="QFQP01000019">
    <property type="protein sequence ID" value="PZR09817.1"/>
    <property type="molecule type" value="Genomic_DNA"/>
</dbReference>
<dbReference type="Pfam" id="PF02872">
    <property type="entry name" value="5_nucleotid_C"/>
    <property type="match status" value="1"/>
</dbReference>
<dbReference type="PANTHER" id="PTHR11575">
    <property type="entry name" value="5'-NUCLEOTIDASE-RELATED"/>
    <property type="match status" value="1"/>
</dbReference>
<dbReference type="GO" id="GO:0009166">
    <property type="term" value="P:nucleotide catabolic process"/>
    <property type="evidence" value="ECO:0007669"/>
    <property type="project" value="InterPro"/>
</dbReference>
<evidence type="ECO:0000313" key="3">
    <source>
        <dbReference type="EMBL" id="PZR09817.1"/>
    </source>
</evidence>
<reference evidence="3 4" key="1">
    <citation type="submission" date="2017-08" db="EMBL/GenBank/DDBJ databases">
        <title>Infants hospitalized years apart are colonized by the same room-sourced microbial strains.</title>
        <authorList>
            <person name="Brooks B."/>
            <person name="Olm M.R."/>
            <person name="Firek B.A."/>
            <person name="Baker R."/>
            <person name="Thomas B.C."/>
            <person name="Morowitz M.J."/>
            <person name="Banfield J.F."/>
        </authorList>
    </citation>
    <scope>NUCLEOTIDE SEQUENCE [LARGE SCALE GENOMIC DNA]</scope>
    <source>
        <strain evidence="3">S2_003_000_R2_14</strain>
    </source>
</reference>
<dbReference type="PROSITE" id="PS51257">
    <property type="entry name" value="PROKAR_LIPOPROTEIN"/>
    <property type="match status" value="1"/>
</dbReference>
<feature type="chain" id="PRO_5015889582" description="5'-Nucleotidase C-terminal domain-containing protein" evidence="1">
    <location>
        <begin position="21"/>
        <end position="274"/>
    </location>
</feature>